<dbReference type="AlphaFoldDB" id="A0A6J4S539"/>
<keyword evidence="2" id="KW-0472">Membrane</keyword>
<feature type="region of interest" description="Disordered" evidence="1">
    <location>
        <begin position="74"/>
        <end position="104"/>
    </location>
</feature>
<evidence type="ECO:0000256" key="1">
    <source>
        <dbReference type="SAM" id="MobiDB-lite"/>
    </source>
</evidence>
<keyword evidence="2" id="KW-0812">Transmembrane</keyword>
<accession>A0A6J4S539</accession>
<protein>
    <submittedName>
        <fullName evidence="3">Uncharacterized protein</fullName>
    </submittedName>
</protein>
<gene>
    <name evidence="3" type="ORF">AVDCRST_MAG38-2547</name>
</gene>
<dbReference type="EMBL" id="CADCVJ010000212">
    <property type="protein sequence ID" value="CAA9489525.1"/>
    <property type="molecule type" value="Genomic_DNA"/>
</dbReference>
<organism evidence="3">
    <name type="scientific">uncultured Solirubrobacteraceae bacterium</name>
    <dbReference type="NCBI Taxonomy" id="1162706"/>
    <lineage>
        <taxon>Bacteria</taxon>
        <taxon>Bacillati</taxon>
        <taxon>Actinomycetota</taxon>
        <taxon>Thermoleophilia</taxon>
        <taxon>Solirubrobacterales</taxon>
        <taxon>Solirubrobacteraceae</taxon>
        <taxon>environmental samples</taxon>
    </lineage>
</organism>
<keyword evidence="2" id="KW-1133">Transmembrane helix</keyword>
<name>A0A6J4S539_9ACTN</name>
<evidence type="ECO:0000256" key="2">
    <source>
        <dbReference type="SAM" id="Phobius"/>
    </source>
</evidence>
<feature type="transmembrane region" description="Helical" evidence="2">
    <location>
        <begin position="41"/>
        <end position="63"/>
    </location>
</feature>
<feature type="transmembrane region" description="Helical" evidence="2">
    <location>
        <begin position="16"/>
        <end position="34"/>
    </location>
</feature>
<evidence type="ECO:0000313" key="3">
    <source>
        <dbReference type="EMBL" id="CAA9489525.1"/>
    </source>
</evidence>
<proteinExistence type="predicted"/>
<sequence length="104" mass="10329">MSNFAGTNPASPTPSATFGLAAAGGATVMGLIPLTAVAGEWWLLGVAFAALLLTAGLVVRGFFGLLAQTGDPAIDGRTPVARRRPAAARPASERGTRAPALGTA</sequence>
<reference evidence="3" key="1">
    <citation type="submission" date="2020-02" db="EMBL/GenBank/DDBJ databases">
        <authorList>
            <person name="Meier V. D."/>
        </authorList>
    </citation>
    <scope>NUCLEOTIDE SEQUENCE</scope>
    <source>
        <strain evidence="3">AVDCRST_MAG38</strain>
    </source>
</reference>